<keyword evidence="1" id="KW-0175">Coiled coil</keyword>
<feature type="coiled-coil region" evidence="1">
    <location>
        <begin position="226"/>
        <end position="281"/>
    </location>
</feature>
<gene>
    <name evidence="3" type="ORF">PECUL_23A046909</name>
</gene>
<dbReference type="PANTHER" id="PTHR18957:SF0">
    <property type="entry name" value="CENTLEIN"/>
    <property type="match status" value="1"/>
</dbReference>
<evidence type="ECO:0000256" key="2">
    <source>
        <dbReference type="SAM" id="MobiDB-lite"/>
    </source>
</evidence>
<feature type="compositionally biased region" description="Basic and acidic residues" evidence="2">
    <location>
        <begin position="832"/>
        <end position="850"/>
    </location>
</feature>
<dbReference type="Proteomes" id="UP001295444">
    <property type="component" value="Chromosome 05"/>
</dbReference>
<feature type="coiled-coil region" evidence="1">
    <location>
        <begin position="519"/>
        <end position="553"/>
    </location>
</feature>
<feature type="compositionally biased region" description="Polar residues" evidence="2">
    <location>
        <begin position="998"/>
        <end position="1013"/>
    </location>
</feature>
<feature type="coiled-coil region" evidence="1">
    <location>
        <begin position="4"/>
        <end position="31"/>
    </location>
</feature>
<dbReference type="GO" id="GO:0005813">
    <property type="term" value="C:centrosome"/>
    <property type="evidence" value="ECO:0007669"/>
    <property type="project" value="TreeGrafter"/>
</dbReference>
<feature type="region of interest" description="Disordered" evidence="2">
    <location>
        <begin position="831"/>
        <end position="864"/>
    </location>
</feature>
<evidence type="ECO:0000313" key="4">
    <source>
        <dbReference type="Proteomes" id="UP001295444"/>
    </source>
</evidence>
<feature type="coiled-coil region" evidence="1">
    <location>
        <begin position="692"/>
        <end position="736"/>
    </location>
</feature>
<feature type="region of interest" description="Disordered" evidence="2">
    <location>
        <begin position="995"/>
        <end position="1018"/>
    </location>
</feature>
<dbReference type="SUPFAM" id="SSF57997">
    <property type="entry name" value="Tropomyosin"/>
    <property type="match status" value="1"/>
</dbReference>
<evidence type="ECO:0008006" key="5">
    <source>
        <dbReference type="Google" id="ProtNLM"/>
    </source>
</evidence>
<keyword evidence="4" id="KW-1185">Reference proteome</keyword>
<dbReference type="InterPro" id="IPR038810">
    <property type="entry name" value="CNTLN"/>
</dbReference>
<feature type="region of interest" description="Disordered" evidence="2">
    <location>
        <begin position="737"/>
        <end position="765"/>
    </location>
</feature>
<dbReference type="GO" id="GO:0010457">
    <property type="term" value="P:centriole-centriole cohesion"/>
    <property type="evidence" value="ECO:0007669"/>
    <property type="project" value="TreeGrafter"/>
</dbReference>
<feature type="coiled-coil region" evidence="1">
    <location>
        <begin position="426"/>
        <end position="460"/>
    </location>
</feature>
<organism evidence="3 4">
    <name type="scientific">Pelobates cultripes</name>
    <name type="common">Western spadefoot toad</name>
    <dbReference type="NCBI Taxonomy" id="61616"/>
    <lineage>
        <taxon>Eukaryota</taxon>
        <taxon>Metazoa</taxon>
        <taxon>Chordata</taxon>
        <taxon>Craniata</taxon>
        <taxon>Vertebrata</taxon>
        <taxon>Euteleostomi</taxon>
        <taxon>Amphibia</taxon>
        <taxon>Batrachia</taxon>
        <taxon>Anura</taxon>
        <taxon>Pelobatoidea</taxon>
        <taxon>Pelobatidae</taxon>
        <taxon>Pelobates</taxon>
    </lineage>
</organism>
<dbReference type="EMBL" id="OW240916">
    <property type="protein sequence ID" value="CAH2293958.1"/>
    <property type="molecule type" value="Genomic_DNA"/>
</dbReference>
<proteinExistence type="predicted"/>
<evidence type="ECO:0000256" key="1">
    <source>
        <dbReference type="SAM" id="Coils"/>
    </source>
</evidence>
<feature type="coiled-coil region" evidence="1">
    <location>
        <begin position="314"/>
        <end position="384"/>
    </location>
</feature>
<dbReference type="Gene3D" id="1.10.287.1490">
    <property type="match status" value="1"/>
</dbReference>
<reference evidence="3" key="1">
    <citation type="submission" date="2022-03" db="EMBL/GenBank/DDBJ databases">
        <authorList>
            <person name="Alioto T."/>
            <person name="Alioto T."/>
            <person name="Gomez Garrido J."/>
        </authorList>
    </citation>
    <scope>NUCLEOTIDE SEQUENCE</scope>
</reference>
<dbReference type="PANTHER" id="PTHR18957">
    <property type="entry name" value="CENTLEIN"/>
    <property type="match status" value="1"/>
</dbReference>
<protein>
    <recommendedName>
        <fullName evidence="5">Centlein</fullName>
    </recommendedName>
</protein>
<evidence type="ECO:0000313" key="3">
    <source>
        <dbReference type="EMBL" id="CAH2293958.1"/>
    </source>
</evidence>
<dbReference type="GO" id="GO:0005814">
    <property type="term" value="C:centriole"/>
    <property type="evidence" value="ECO:0007669"/>
    <property type="project" value="TreeGrafter"/>
</dbReference>
<accession>A0AAD1W9D1</accession>
<name>A0AAD1W9D1_PELCU</name>
<feature type="coiled-coil region" evidence="1">
    <location>
        <begin position="82"/>
        <end position="183"/>
    </location>
</feature>
<sequence length="1332" mass="153853">MAAKQNDQERILQLEEEITSRTEELSQCQADKEFVWSLWKRLQVANPDITQAISLVVDREKTKAETKDRKVLEILQAKDGKIQDLEQRASGQHQEINNLLQRKIAVDEENLSLKKELDDLQQKLKDKSQELKSIKESTHNKEEQRAVVLENLEQEKESLSQRCVDLLNDLEKAREQEAQWRGEKSGIDAKIKDLEINLHGGRCQMNDMNSKINDLSSQVSIKQMKLTQKEFEEVRLRKELQELQKLYKQSNEHAAQQAELIQQLQALNMDTQKVLRSQEDAHTSETISYQKLYNDLNACYEKAKSSETPLRQSNIALTEQLHQKEQQISQLQRMLEEALDALPKSPQEPQVLEHPSPVELELIIASQKSEIKFLQEKLKTADLQLSQVDNCRSEAVENGILRAGRMREVQPGKRSRSLSPMGFSRESEELKKLKIAEKRIEHLEKTLQIKVQENQELQKAHDKRRDRLLMLQSNYKEVKQYIEQCEGSCAKGRDNKKRVMRADPCHLRHENSDAVWNELAYFKKEHKKLQVENMNLEEELDQLKVQATSDKATIKELSGCLQQEREVLLTTFPADVGIGFRTALRDVENVSTTPDLKCENLIVCVREYDRLRNQRRWEPTPERPQKAAARGPHLPLMGVQKNNVSQSTVVVRLLPISGKACADVESRERKIEELVAKTLEANQVSEALIVKNNELNREVTTLKRLLAKSSKMRNENRDLLKQVQTLKCKLDQAEHTTTVATKQRNSKKGNKKEAGTKVKHKAAKKLSLRRHQAFLNQSIKVMSSMFENFSKDGWEDVSEDSDSYMESAESLRPAIVRSTEAETSSLDESNILEERSNNDFSRRSRKKEFSRIAPGDEDNMQGNENEKMCNTRKYQLLPNYNQALVKVRRDRRHQIIALKPSLASLRQRVASLQHQVSVLGKGKQAAVASVRELKEGKIKLAAELHLSYQKLQISKQMVKKLSTDLNEVQREKEYVERTAEQMKEQLVQAKRSLEMLSPVTSDQSPDTPLTPSKSAEKEMKQLQSKIKNMTIEMAKQSSAMKSVKNEVQEKEERIRELQERVARMERDVNMKRHLIEDLKTRLKTYQENERPGKEMLESLERKVKALTEECSHKKTSIDSLKQRLSVVTKEKTQYDQMYHKAKDDLERKSLRISDLEAKVTEAERSLSELESTATQQLHNLAMQSEQAMEVVQNKLLHVNRRVDELVTFVKNLAKTLQVNICDVRNKIRQSRMLQESESGPSKKSVHRAQLLAASILNISTTDIDEMLEVQDEEELANMKRSEESDKEWMNDIMKLLEGQLPFASCLMDTIVSKLNEKIKLVEEYTMLKKDTR</sequence>